<proteinExistence type="predicted"/>
<accession>A0ABY6MWS7</accession>
<evidence type="ECO:0000313" key="1">
    <source>
        <dbReference type="EMBL" id="UZD56447.1"/>
    </source>
</evidence>
<evidence type="ECO:0000313" key="2">
    <source>
        <dbReference type="Proteomes" id="UP001163266"/>
    </source>
</evidence>
<organism evidence="1 2">
    <name type="scientific">Caldimonas aquatica</name>
    <dbReference type="NCBI Taxonomy" id="376175"/>
    <lineage>
        <taxon>Bacteria</taxon>
        <taxon>Pseudomonadati</taxon>
        <taxon>Pseudomonadota</taxon>
        <taxon>Betaproteobacteria</taxon>
        <taxon>Burkholderiales</taxon>
        <taxon>Sphaerotilaceae</taxon>
        <taxon>Caldimonas</taxon>
    </lineage>
</organism>
<dbReference type="EMBL" id="CP110257">
    <property type="protein sequence ID" value="UZD56447.1"/>
    <property type="molecule type" value="Genomic_DNA"/>
</dbReference>
<sequence length="368" mass="41117">MHALHIHAGPRAREHIRRHGLSPEDIRIVAGAAGGPKGLILGPLDEHIFGTWLAASAHPVHLIGASIGAWRMATGAMHDAARQFRRLAHDYIHERYEPEPGRRTPSAAQVSRRFSAALDAFFDGRIAEVIAHPRYTLHIVTSRGRHILSREGKVRTPLGYLGAVLCNSASRRGLGWWLERVVFSSPGSRLPLQLHDLPYRGVPLSEHNFKPALLASCSIPFVLQAVHDIPGAPPGAYWDGGITDYHLHWNYSSIAAEAEAQAECRGGLALYPHFQRSLVPGWLDKMWKGRHRPTPHLDNLIVLAPNPEWIRTLPNGKLPDRTDFKRYGFDFDGRIAVWSRAVEESRRLADEWAQWLEAGCPADRVQPL</sequence>
<name>A0ABY6MWS7_9BURK</name>
<dbReference type="RefSeq" id="WP_264894483.1">
    <property type="nucleotide sequence ID" value="NZ_CP110257.1"/>
</dbReference>
<gene>
    <name evidence="1" type="ORF">OMP39_07870</name>
</gene>
<reference evidence="1" key="1">
    <citation type="submission" date="2022-10" db="EMBL/GenBank/DDBJ databases">
        <title>Complete genome sequence of Schlegelella aquatica LMG 23380.</title>
        <authorList>
            <person name="Musilova J."/>
            <person name="Kourilova X."/>
            <person name="Bezdicek M."/>
            <person name="Hermankova K."/>
            <person name="Obruca S."/>
            <person name="Sedlar K."/>
        </authorList>
    </citation>
    <scope>NUCLEOTIDE SEQUENCE</scope>
    <source>
        <strain evidence="1">LMG 23380</strain>
    </source>
</reference>
<protein>
    <submittedName>
        <fullName evidence="1">Patatin-like phospholipase family protein</fullName>
    </submittedName>
</protein>
<dbReference type="InterPro" id="IPR016035">
    <property type="entry name" value="Acyl_Trfase/lysoPLipase"/>
</dbReference>
<keyword evidence="2" id="KW-1185">Reference proteome</keyword>
<dbReference type="SUPFAM" id="SSF52151">
    <property type="entry name" value="FabD/lysophospholipase-like"/>
    <property type="match status" value="1"/>
</dbReference>
<dbReference type="Proteomes" id="UP001163266">
    <property type="component" value="Chromosome"/>
</dbReference>